<evidence type="ECO:0000313" key="4">
    <source>
        <dbReference type="Proteomes" id="UP001058860"/>
    </source>
</evidence>
<dbReference type="EMBL" id="CP088295">
    <property type="protein sequence ID" value="UUY05118.1"/>
    <property type="molecule type" value="Genomic_DNA"/>
</dbReference>
<keyword evidence="1" id="KW-0472">Membrane</keyword>
<dbReference type="InterPro" id="IPR023346">
    <property type="entry name" value="Lysozyme-like_dom_sf"/>
</dbReference>
<evidence type="ECO:0000259" key="2">
    <source>
        <dbReference type="Pfam" id="PF01551"/>
    </source>
</evidence>
<name>A0ABY5PK96_9ACTN</name>
<feature type="domain" description="M23ase beta-sheet core" evidence="2">
    <location>
        <begin position="251"/>
        <end position="346"/>
    </location>
</feature>
<accession>A0ABY5PK96</accession>
<dbReference type="RefSeq" id="WP_353865584.1">
    <property type="nucleotide sequence ID" value="NZ_CP088295.1"/>
</dbReference>
<dbReference type="Gene3D" id="1.10.530.10">
    <property type="match status" value="1"/>
</dbReference>
<dbReference type="PANTHER" id="PTHR21666">
    <property type="entry name" value="PEPTIDASE-RELATED"/>
    <property type="match status" value="1"/>
</dbReference>
<feature type="transmembrane region" description="Helical" evidence="1">
    <location>
        <begin position="22"/>
        <end position="44"/>
    </location>
</feature>
<evidence type="ECO:0000313" key="3">
    <source>
        <dbReference type="EMBL" id="UUY05118.1"/>
    </source>
</evidence>
<dbReference type="InterPro" id="IPR016047">
    <property type="entry name" value="M23ase_b-sheet_dom"/>
</dbReference>
<dbReference type="PANTHER" id="PTHR21666:SF270">
    <property type="entry name" value="MUREIN HYDROLASE ACTIVATOR ENVC"/>
    <property type="match status" value="1"/>
</dbReference>
<dbReference type="SUPFAM" id="SSF51261">
    <property type="entry name" value="Duplicated hybrid motif"/>
    <property type="match status" value="1"/>
</dbReference>
<gene>
    <name evidence="3" type="ORF">LRS13_06205</name>
</gene>
<reference evidence="4" key="1">
    <citation type="submission" date="2021-11" db="EMBL/GenBank/DDBJ databases">
        <title>Cultivation dependent microbiological survey of springs from the worlds oldest radium mine currently devoted to the extraction of radon-saturated water.</title>
        <authorList>
            <person name="Kapinusova G."/>
            <person name="Smrhova T."/>
            <person name="Strejcek M."/>
            <person name="Suman J."/>
            <person name="Jani K."/>
            <person name="Pajer P."/>
            <person name="Uhlik O."/>
        </authorList>
    </citation>
    <scope>NUCLEOTIDE SEQUENCE [LARGE SCALE GENOMIC DNA]</scope>
    <source>
        <strain evidence="4">J379</strain>
    </source>
</reference>
<keyword evidence="1" id="KW-1133">Transmembrane helix</keyword>
<dbReference type="InterPro" id="IPR050570">
    <property type="entry name" value="Cell_wall_metabolism_enzyme"/>
</dbReference>
<evidence type="ECO:0000256" key="1">
    <source>
        <dbReference type="SAM" id="Phobius"/>
    </source>
</evidence>
<organism evidence="3 4">
    <name type="scientific">Svornostia abyssi</name>
    <dbReference type="NCBI Taxonomy" id="2898438"/>
    <lineage>
        <taxon>Bacteria</taxon>
        <taxon>Bacillati</taxon>
        <taxon>Actinomycetota</taxon>
        <taxon>Thermoleophilia</taxon>
        <taxon>Solirubrobacterales</taxon>
        <taxon>Baekduiaceae</taxon>
        <taxon>Svornostia</taxon>
    </lineage>
</organism>
<dbReference type="InterPro" id="IPR011055">
    <property type="entry name" value="Dup_hybrid_motif"/>
</dbReference>
<sequence>MGAPALRIAGAILGGRQLAPRIAAGVAAGLLGILALIAAPLALLSSSGGGSAQITGGSPIPPALVDVFNEAARAFTVNAYLLASIADQESNFGSGTAWRVVNGSGCIGLMQMCVGGAGGDSWTPAMNSYRRGTRPATYAFKTDRHPDVLDSFDNVMAATVHLRGKVGDRPIPRLDDLAYRALCGYYGACADGIAGNYAADVLARARAWQRQAALRPDGGGAPLVSGARMSWPVRGPVTSPFCERRSWESCHPGIDIGVPNGTPIHAAATGRVTLVQPTATSGGYGNFTCLAHSSAISTCYAHQSRILVRLGESVIRGQVIGITGCTGRCFGPHLHFEVRQNDAKVCPAPFLGAGARSMCASGAR</sequence>
<dbReference type="Proteomes" id="UP001058860">
    <property type="component" value="Chromosome"/>
</dbReference>
<dbReference type="CDD" id="cd12797">
    <property type="entry name" value="M23_peptidase"/>
    <property type="match status" value="1"/>
</dbReference>
<proteinExistence type="predicted"/>
<dbReference type="SUPFAM" id="SSF53955">
    <property type="entry name" value="Lysozyme-like"/>
    <property type="match status" value="1"/>
</dbReference>
<keyword evidence="4" id="KW-1185">Reference proteome</keyword>
<protein>
    <submittedName>
        <fullName evidence="3">Peptidoglycan DD-metalloendopeptidase family protein</fullName>
    </submittedName>
</protein>
<dbReference type="Pfam" id="PF01551">
    <property type="entry name" value="Peptidase_M23"/>
    <property type="match status" value="1"/>
</dbReference>
<keyword evidence="1" id="KW-0812">Transmembrane</keyword>
<dbReference type="Gene3D" id="2.70.70.10">
    <property type="entry name" value="Glucose Permease (Domain IIA)"/>
    <property type="match status" value="1"/>
</dbReference>